<dbReference type="AlphaFoldDB" id="A0A0J7BIL2"/>
<feature type="region of interest" description="Disordered" evidence="1">
    <location>
        <begin position="66"/>
        <end position="99"/>
    </location>
</feature>
<proteinExistence type="predicted"/>
<gene>
    <name evidence="3" type="ORF">CIRG_09878</name>
</gene>
<dbReference type="Proteomes" id="UP000054565">
    <property type="component" value="Unassembled WGS sequence"/>
</dbReference>
<dbReference type="EMBL" id="DS028101">
    <property type="protein sequence ID" value="KMP10197.1"/>
    <property type="molecule type" value="Genomic_DNA"/>
</dbReference>
<evidence type="ECO:0000256" key="2">
    <source>
        <dbReference type="SAM" id="Phobius"/>
    </source>
</evidence>
<keyword evidence="2" id="KW-1133">Transmembrane helix</keyword>
<keyword evidence="2" id="KW-0812">Transmembrane</keyword>
<reference evidence="4" key="1">
    <citation type="journal article" date="2010" name="Genome Res.">
        <title>Population genomic sequencing of Coccidioides fungi reveals recent hybridization and transposon control.</title>
        <authorList>
            <person name="Neafsey D.E."/>
            <person name="Barker B.M."/>
            <person name="Sharpton T.J."/>
            <person name="Stajich J.E."/>
            <person name="Park D.J."/>
            <person name="Whiston E."/>
            <person name="Hung C.-Y."/>
            <person name="McMahan C."/>
            <person name="White J."/>
            <person name="Sykes S."/>
            <person name="Heiman D."/>
            <person name="Young S."/>
            <person name="Zeng Q."/>
            <person name="Abouelleil A."/>
            <person name="Aftuck L."/>
            <person name="Bessette D."/>
            <person name="Brown A."/>
            <person name="FitzGerald M."/>
            <person name="Lui A."/>
            <person name="Macdonald J.P."/>
            <person name="Priest M."/>
            <person name="Orbach M.J."/>
            <person name="Galgiani J.N."/>
            <person name="Kirkland T.N."/>
            <person name="Cole G.T."/>
            <person name="Birren B.W."/>
            <person name="Henn M.R."/>
            <person name="Taylor J.W."/>
            <person name="Rounsley S.D."/>
        </authorList>
    </citation>
    <scope>NUCLEOTIDE SEQUENCE [LARGE SCALE GENOMIC DNA]</scope>
    <source>
        <strain evidence="4">RMSCC 2394</strain>
    </source>
</reference>
<accession>A0A0J7BIL2</accession>
<sequence>MSHSLPPSNPPAIQPPKAEMSLITLPSHNPQSITYYPRVLLWFAAHFSLALASLVLAMKCLQAPANPDNAVDDGGERPPVPEALGTNLSDALSQGSNNQARHGIRDCAIAFNSGV</sequence>
<feature type="transmembrane region" description="Helical" evidence="2">
    <location>
        <begin position="39"/>
        <end position="57"/>
    </location>
</feature>
<evidence type="ECO:0000313" key="3">
    <source>
        <dbReference type="EMBL" id="KMP10197.1"/>
    </source>
</evidence>
<name>A0A0J7BIL2_COCIT</name>
<keyword evidence="2" id="KW-0472">Membrane</keyword>
<protein>
    <submittedName>
        <fullName evidence="3">Uncharacterized protein</fullName>
    </submittedName>
</protein>
<evidence type="ECO:0000313" key="4">
    <source>
        <dbReference type="Proteomes" id="UP000054565"/>
    </source>
</evidence>
<evidence type="ECO:0000256" key="1">
    <source>
        <dbReference type="SAM" id="MobiDB-lite"/>
    </source>
</evidence>
<organism evidence="3 4">
    <name type="scientific">Coccidioides immitis RMSCC 2394</name>
    <dbReference type="NCBI Taxonomy" id="404692"/>
    <lineage>
        <taxon>Eukaryota</taxon>
        <taxon>Fungi</taxon>
        <taxon>Dikarya</taxon>
        <taxon>Ascomycota</taxon>
        <taxon>Pezizomycotina</taxon>
        <taxon>Eurotiomycetes</taxon>
        <taxon>Eurotiomycetidae</taxon>
        <taxon>Onygenales</taxon>
        <taxon>Onygenaceae</taxon>
        <taxon>Coccidioides</taxon>
    </lineage>
</organism>
<feature type="compositionally biased region" description="Polar residues" evidence="1">
    <location>
        <begin position="86"/>
        <end position="99"/>
    </location>
</feature>